<dbReference type="VEuPathDB" id="VectorBase:AEPI005713"/>
<sequence>MIYGITNAPPPFSSATNGKRHTFPSPTDIAMQDIRNSTPLPHWSRSAFGTGMELVILFRVASSPVGDTVLETVLPPANSTSHDTMVFRLERAARCPLHDRPVTLQHVQQMIAGIQREASGPAQQPPDVRNVRFHDNLPHAILRKGEPAQVPDGQREQPIAHRVRHVQPVLIDGDLRQRDRMQRALLADRALEQRVQQHVVLIEQRDERTRIAIAGRYRIDHDRVIPCAIGGSRKSVLDLTRAGT</sequence>
<organism evidence="2 3">
    <name type="scientific">Anopheles epiroticus</name>
    <dbReference type="NCBI Taxonomy" id="199890"/>
    <lineage>
        <taxon>Eukaryota</taxon>
        <taxon>Metazoa</taxon>
        <taxon>Ecdysozoa</taxon>
        <taxon>Arthropoda</taxon>
        <taxon>Hexapoda</taxon>
        <taxon>Insecta</taxon>
        <taxon>Pterygota</taxon>
        <taxon>Neoptera</taxon>
        <taxon>Endopterygota</taxon>
        <taxon>Diptera</taxon>
        <taxon>Nematocera</taxon>
        <taxon>Culicoidea</taxon>
        <taxon>Culicidae</taxon>
        <taxon>Anophelinae</taxon>
        <taxon>Anopheles</taxon>
    </lineage>
</organism>
<feature type="region of interest" description="Disordered" evidence="1">
    <location>
        <begin position="1"/>
        <end position="26"/>
    </location>
</feature>
<protein>
    <submittedName>
        <fullName evidence="2">Uncharacterized protein</fullName>
    </submittedName>
</protein>
<evidence type="ECO:0000313" key="2">
    <source>
        <dbReference type="EnsemblMetazoa" id="AEPI005713-PA"/>
    </source>
</evidence>
<dbReference type="AlphaFoldDB" id="A0A182PFK6"/>
<name>A0A182PFK6_9DIPT</name>
<dbReference type="EnsemblMetazoa" id="AEPI005713-RA">
    <property type="protein sequence ID" value="AEPI005713-PA"/>
    <property type="gene ID" value="AEPI005713"/>
</dbReference>
<accession>A0A182PFK6</accession>
<keyword evidence="3" id="KW-1185">Reference proteome</keyword>
<evidence type="ECO:0000313" key="3">
    <source>
        <dbReference type="Proteomes" id="UP000075885"/>
    </source>
</evidence>
<reference evidence="2" key="2">
    <citation type="submission" date="2020-05" db="UniProtKB">
        <authorList>
            <consortium name="EnsemblMetazoa"/>
        </authorList>
    </citation>
    <scope>IDENTIFICATION</scope>
    <source>
        <strain evidence="2">Epiroticus2</strain>
    </source>
</reference>
<reference evidence="3" key="1">
    <citation type="submission" date="2013-03" db="EMBL/GenBank/DDBJ databases">
        <title>The Genome Sequence of Anopheles epiroticus epiroticus2.</title>
        <authorList>
            <consortium name="The Broad Institute Genomics Platform"/>
            <person name="Neafsey D.E."/>
            <person name="Howell P."/>
            <person name="Walker B."/>
            <person name="Young S.K."/>
            <person name="Zeng Q."/>
            <person name="Gargeya S."/>
            <person name="Fitzgerald M."/>
            <person name="Haas B."/>
            <person name="Abouelleil A."/>
            <person name="Allen A.W."/>
            <person name="Alvarado L."/>
            <person name="Arachchi H.M."/>
            <person name="Berlin A.M."/>
            <person name="Chapman S.B."/>
            <person name="Gainer-Dewar J."/>
            <person name="Goldberg J."/>
            <person name="Griggs A."/>
            <person name="Gujja S."/>
            <person name="Hansen M."/>
            <person name="Howarth C."/>
            <person name="Imamovic A."/>
            <person name="Ireland A."/>
            <person name="Larimer J."/>
            <person name="McCowan C."/>
            <person name="Murphy C."/>
            <person name="Pearson M."/>
            <person name="Poon T.W."/>
            <person name="Priest M."/>
            <person name="Roberts A."/>
            <person name="Saif S."/>
            <person name="Shea T."/>
            <person name="Sisk P."/>
            <person name="Sykes S."/>
            <person name="Wortman J."/>
            <person name="Nusbaum C."/>
            <person name="Birren B."/>
        </authorList>
    </citation>
    <scope>NUCLEOTIDE SEQUENCE [LARGE SCALE GENOMIC DNA]</scope>
    <source>
        <strain evidence="3">Epiroticus2</strain>
    </source>
</reference>
<proteinExistence type="predicted"/>
<dbReference type="Proteomes" id="UP000075885">
    <property type="component" value="Unassembled WGS sequence"/>
</dbReference>
<evidence type="ECO:0000256" key="1">
    <source>
        <dbReference type="SAM" id="MobiDB-lite"/>
    </source>
</evidence>